<keyword evidence="5" id="KW-0653">Protein transport</keyword>
<evidence type="ECO:0000313" key="11">
    <source>
        <dbReference type="EMBL" id="CAI5453200.1"/>
    </source>
</evidence>
<dbReference type="InterPro" id="IPR039745">
    <property type="entry name" value="Vps54"/>
</dbReference>
<dbReference type="AlphaFoldDB" id="A0A9P1IVV3"/>
<keyword evidence="6" id="KW-0333">Golgi apparatus</keyword>
<evidence type="ECO:0000256" key="2">
    <source>
        <dbReference type="ARBA" id="ARBA00009150"/>
    </source>
</evidence>
<gene>
    <name evidence="11" type="ORF">CAMP_LOCUS15837</name>
</gene>
<dbReference type="PANTHER" id="PTHR12965:SF0">
    <property type="entry name" value="VACUOLAR PROTEIN SORTING-ASSOCIATED PROTEIN 54"/>
    <property type="match status" value="1"/>
</dbReference>
<evidence type="ECO:0000256" key="8">
    <source>
        <dbReference type="SAM" id="MobiDB-lite"/>
    </source>
</evidence>
<dbReference type="GO" id="GO:0042147">
    <property type="term" value="P:retrograde transport, endosome to Golgi"/>
    <property type="evidence" value="ECO:0007669"/>
    <property type="project" value="InterPro"/>
</dbReference>
<dbReference type="OrthoDB" id="10259024at2759"/>
<dbReference type="GO" id="GO:0006896">
    <property type="term" value="P:Golgi to vacuole transport"/>
    <property type="evidence" value="ECO:0007669"/>
    <property type="project" value="TreeGrafter"/>
</dbReference>
<comment type="similarity">
    <text evidence="2">Belongs to the VPS54 family.</text>
</comment>
<evidence type="ECO:0000256" key="7">
    <source>
        <dbReference type="ARBA" id="ARBA00023054"/>
    </source>
</evidence>
<feature type="compositionally biased region" description="Acidic residues" evidence="8">
    <location>
        <begin position="297"/>
        <end position="307"/>
    </location>
</feature>
<evidence type="ECO:0000256" key="4">
    <source>
        <dbReference type="ARBA" id="ARBA00022448"/>
    </source>
</evidence>
<comment type="subcellular location">
    <subcellularLocation>
        <location evidence="1">Golgi apparatus</location>
        <location evidence="1">trans-Golgi network</location>
    </subcellularLocation>
</comment>
<dbReference type="EMBL" id="CANHGI010000005">
    <property type="protein sequence ID" value="CAI5453200.1"/>
    <property type="molecule type" value="Genomic_DNA"/>
</dbReference>
<dbReference type="Gene3D" id="6.10.250.860">
    <property type="match status" value="1"/>
</dbReference>
<evidence type="ECO:0000259" key="10">
    <source>
        <dbReference type="Pfam" id="PF10475"/>
    </source>
</evidence>
<feature type="domain" description="Vacuolar protein sorting-associated protein 54 C-terminal" evidence="9">
    <location>
        <begin position="486"/>
        <end position="616"/>
    </location>
</feature>
<evidence type="ECO:0000256" key="5">
    <source>
        <dbReference type="ARBA" id="ARBA00022927"/>
    </source>
</evidence>
<evidence type="ECO:0000256" key="1">
    <source>
        <dbReference type="ARBA" id="ARBA00004601"/>
    </source>
</evidence>
<keyword evidence="4" id="KW-0813">Transport</keyword>
<protein>
    <recommendedName>
        <fullName evidence="3">Vacuolar protein sorting-associated protein 54</fullName>
    </recommendedName>
</protein>
<dbReference type="GO" id="GO:0005829">
    <property type="term" value="C:cytosol"/>
    <property type="evidence" value="ECO:0007669"/>
    <property type="project" value="GOC"/>
</dbReference>
<name>A0A9P1IVV3_9PELO</name>
<dbReference type="Proteomes" id="UP001152747">
    <property type="component" value="Unassembled WGS sequence"/>
</dbReference>
<keyword evidence="12" id="KW-1185">Reference proteome</keyword>
<proteinExistence type="inferred from homology"/>
<dbReference type="Pfam" id="PF10475">
    <property type="entry name" value="Vps54_N"/>
    <property type="match status" value="1"/>
</dbReference>
<keyword evidence="7" id="KW-0175">Coiled coil</keyword>
<evidence type="ECO:0000256" key="3">
    <source>
        <dbReference type="ARBA" id="ARBA00017665"/>
    </source>
</evidence>
<sequence>MMHDVVDGRLAAKLVSKTDSFWQVVRSYSGLQEHLAVAMESVKAVRGNLKQVDELVCDQSAKIVEVHRKNEQKRNLLAKLHDISCLREAQSTVQMMLSQGDYPKAIDCIETSLDILSKDLSGVTCFRHLSSQLRELYDVIGRMMKEDLASLIQRELGVKPEAGTLIQNEGELSAVFLGLMRMRKYSFISLLRREILENVGNVMSQVIKLQILNSGVDLSGFDPSLKKLGDPIRLMKHQQFSRTVQAVMDELFEFCKRLEALQEIMIDIAEDVGTSEIGNNRNEEQQVDIDAKIVDEDDDDEDEDSEDTFNSSNGLNEKVSVNNASATLLLSMEVKSETFLLKILPLIAEFAHQASQKRISRLLIARAKNAALTESTTPTQLSEIIQLVNKYQEKCEKQGWYKTENQKTGALGRAINRLSMDYIEKFHSSRKIRIGNMLDTELWKSCEVGKNDQEMIKMAIETGKLRNIMNSEKSSGASSDIVFVGNEAFIIVGSAVTMFHVLADYCEAICEMPRFAQDWNSRVIELLKVFNSRCCQLILGAGALQLVGLKTISVRNLALASRSLEFIIRFVPMVHDEMDRVLGEDRKGILRYFKQVENEYKEHINEIVLKLISVIDHYTTNCLNQWEVKGTIPSAEFTQICKHLLKFHNGLTGIMPKPQIEALFLKVHNGFKENLKERLIGLAITPHDPLKFGLVTQDYMFYQQNMKMMENCRDLELESLNDILFN</sequence>
<dbReference type="InterPro" id="IPR019515">
    <property type="entry name" value="VPS54_N"/>
</dbReference>
<dbReference type="Gene3D" id="1.20.1280.130">
    <property type="match status" value="1"/>
</dbReference>
<dbReference type="InterPro" id="IPR012501">
    <property type="entry name" value="Vps54_C"/>
</dbReference>
<comment type="caution">
    <text evidence="11">The sequence shown here is derived from an EMBL/GenBank/DDBJ whole genome shotgun (WGS) entry which is preliminary data.</text>
</comment>
<evidence type="ECO:0000256" key="6">
    <source>
        <dbReference type="ARBA" id="ARBA00023034"/>
    </source>
</evidence>
<dbReference type="GO" id="GO:0015031">
    <property type="term" value="P:protein transport"/>
    <property type="evidence" value="ECO:0007669"/>
    <property type="project" value="UniProtKB-KW"/>
</dbReference>
<evidence type="ECO:0000259" key="9">
    <source>
        <dbReference type="Pfam" id="PF07928"/>
    </source>
</evidence>
<dbReference type="PANTHER" id="PTHR12965">
    <property type="entry name" value="VACUOLAR PROTEIN SORTING 54"/>
    <property type="match status" value="1"/>
</dbReference>
<dbReference type="Pfam" id="PF07928">
    <property type="entry name" value="Vps54"/>
    <property type="match status" value="1"/>
</dbReference>
<feature type="domain" description="Vacuolar protein sorting-associated protein 54 N-terminal" evidence="10">
    <location>
        <begin position="3"/>
        <end position="151"/>
    </location>
</feature>
<organism evidence="11 12">
    <name type="scientific">Caenorhabditis angaria</name>
    <dbReference type="NCBI Taxonomy" id="860376"/>
    <lineage>
        <taxon>Eukaryota</taxon>
        <taxon>Metazoa</taxon>
        <taxon>Ecdysozoa</taxon>
        <taxon>Nematoda</taxon>
        <taxon>Chromadorea</taxon>
        <taxon>Rhabditida</taxon>
        <taxon>Rhabditina</taxon>
        <taxon>Rhabditomorpha</taxon>
        <taxon>Rhabditoidea</taxon>
        <taxon>Rhabditidae</taxon>
        <taxon>Peloderinae</taxon>
        <taxon>Caenorhabditis</taxon>
    </lineage>
</organism>
<dbReference type="GO" id="GO:0019905">
    <property type="term" value="F:syntaxin binding"/>
    <property type="evidence" value="ECO:0007669"/>
    <property type="project" value="TreeGrafter"/>
</dbReference>
<evidence type="ECO:0000313" key="12">
    <source>
        <dbReference type="Proteomes" id="UP001152747"/>
    </source>
</evidence>
<reference evidence="11" key="1">
    <citation type="submission" date="2022-11" db="EMBL/GenBank/DDBJ databases">
        <authorList>
            <person name="Kikuchi T."/>
        </authorList>
    </citation>
    <scope>NUCLEOTIDE SEQUENCE</scope>
    <source>
        <strain evidence="11">PS1010</strain>
    </source>
</reference>
<dbReference type="GO" id="GO:0000938">
    <property type="term" value="C:GARP complex"/>
    <property type="evidence" value="ECO:0007669"/>
    <property type="project" value="InterPro"/>
</dbReference>
<feature type="region of interest" description="Disordered" evidence="8">
    <location>
        <begin position="297"/>
        <end position="316"/>
    </location>
</feature>
<accession>A0A9P1IVV3</accession>